<protein>
    <submittedName>
        <fullName evidence="1">Baculoviral IAP repeat-containing protein 2</fullName>
    </submittedName>
</protein>
<dbReference type="InterPro" id="IPR001370">
    <property type="entry name" value="BIR_rpt"/>
</dbReference>
<dbReference type="InterPro" id="IPR050784">
    <property type="entry name" value="IAP"/>
</dbReference>
<dbReference type="Gene3D" id="1.10.1170.10">
    <property type="entry name" value="Inhibitor Of Apoptosis Protein (2mihbC-IAP-1), Chain A"/>
    <property type="match status" value="2"/>
</dbReference>
<name>A0AAV4HT44_9GAST</name>
<dbReference type="GO" id="GO:0005737">
    <property type="term" value="C:cytoplasm"/>
    <property type="evidence" value="ECO:0007669"/>
    <property type="project" value="TreeGrafter"/>
</dbReference>
<comment type="caution">
    <text evidence="1">The sequence shown here is derived from an EMBL/GenBank/DDBJ whole genome shotgun (WGS) entry which is preliminary data.</text>
</comment>
<dbReference type="GO" id="GO:0005634">
    <property type="term" value="C:nucleus"/>
    <property type="evidence" value="ECO:0007669"/>
    <property type="project" value="TreeGrafter"/>
</dbReference>
<keyword evidence="2" id="KW-1185">Reference proteome</keyword>
<proteinExistence type="predicted"/>
<dbReference type="PANTHER" id="PTHR10044:SF139">
    <property type="entry name" value="DEATH-ASSOCIATED INHIBITOR OF APOPTOSIS 2"/>
    <property type="match status" value="1"/>
</dbReference>
<evidence type="ECO:0000313" key="2">
    <source>
        <dbReference type="Proteomes" id="UP000762676"/>
    </source>
</evidence>
<dbReference type="SUPFAM" id="SSF57924">
    <property type="entry name" value="Inhibitor of apoptosis (IAP) repeat"/>
    <property type="match status" value="2"/>
</dbReference>
<dbReference type="CDD" id="cd00022">
    <property type="entry name" value="BIR"/>
    <property type="match status" value="2"/>
</dbReference>
<dbReference type="PANTHER" id="PTHR10044">
    <property type="entry name" value="INHIBITOR OF APOPTOSIS"/>
    <property type="match status" value="1"/>
</dbReference>
<dbReference type="EMBL" id="BMAT01005840">
    <property type="protein sequence ID" value="GFS00616.1"/>
    <property type="molecule type" value="Genomic_DNA"/>
</dbReference>
<dbReference type="Pfam" id="PF00653">
    <property type="entry name" value="BIR"/>
    <property type="match status" value="2"/>
</dbReference>
<evidence type="ECO:0000313" key="1">
    <source>
        <dbReference type="EMBL" id="GFS00616.1"/>
    </source>
</evidence>
<dbReference type="GO" id="GO:0051726">
    <property type="term" value="P:regulation of cell cycle"/>
    <property type="evidence" value="ECO:0007669"/>
    <property type="project" value="TreeGrafter"/>
</dbReference>
<organism evidence="1 2">
    <name type="scientific">Elysia marginata</name>
    <dbReference type="NCBI Taxonomy" id="1093978"/>
    <lineage>
        <taxon>Eukaryota</taxon>
        <taxon>Metazoa</taxon>
        <taxon>Spiralia</taxon>
        <taxon>Lophotrochozoa</taxon>
        <taxon>Mollusca</taxon>
        <taxon>Gastropoda</taxon>
        <taxon>Heterobranchia</taxon>
        <taxon>Euthyneura</taxon>
        <taxon>Panpulmonata</taxon>
        <taxon>Sacoglossa</taxon>
        <taxon>Placobranchoidea</taxon>
        <taxon>Plakobranchidae</taxon>
        <taxon>Elysia</taxon>
    </lineage>
</organism>
<dbReference type="PROSITE" id="PS50143">
    <property type="entry name" value="BIR_REPEAT_2"/>
    <property type="match status" value="2"/>
</dbReference>
<dbReference type="Proteomes" id="UP000762676">
    <property type="component" value="Unassembled WGS sequence"/>
</dbReference>
<dbReference type="AlphaFoldDB" id="A0AAV4HT44"/>
<dbReference type="SMART" id="SM00238">
    <property type="entry name" value="BIR"/>
    <property type="match status" value="2"/>
</dbReference>
<dbReference type="GO" id="GO:0043027">
    <property type="term" value="F:cysteine-type endopeptidase inhibitor activity involved in apoptotic process"/>
    <property type="evidence" value="ECO:0007669"/>
    <property type="project" value="TreeGrafter"/>
</dbReference>
<dbReference type="GO" id="GO:0043066">
    <property type="term" value="P:negative regulation of apoptotic process"/>
    <property type="evidence" value="ECO:0007669"/>
    <property type="project" value="TreeGrafter"/>
</dbReference>
<gene>
    <name evidence="1" type="ORF">ElyMa_002819100</name>
</gene>
<reference evidence="1 2" key="1">
    <citation type="journal article" date="2021" name="Elife">
        <title>Chloroplast acquisition without the gene transfer in kleptoplastic sea slugs, Plakobranchus ocellatus.</title>
        <authorList>
            <person name="Maeda T."/>
            <person name="Takahashi S."/>
            <person name="Yoshida T."/>
            <person name="Shimamura S."/>
            <person name="Takaki Y."/>
            <person name="Nagai Y."/>
            <person name="Toyoda A."/>
            <person name="Suzuki Y."/>
            <person name="Arimoto A."/>
            <person name="Ishii H."/>
            <person name="Satoh N."/>
            <person name="Nishiyama T."/>
            <person name="Hasebe M."/>
            <person name="Maruyama T."/>
            <person name="Minagawa J."/>
            <person name="Obokata J."/>
            <person name="Shigenobu S."/>
        </authorList>
    </citation>
    <scope>NUCLEOTIDE SEQUENCE [LARGE SCALE GENOMIC DNA]</scope>
</reference>
<sequence>MQNGNIGYDVGPDEIRLPTTNQETMQQNAPTGMVPVQVISGFTEDENGGMEVEYEQLYVMEPPGGLFHEPLDYGPELARARNEAKPTTRQLYKERERLLTFQGRWSRDYPVQPRDLARDGLYYIGPGDRVKCVFCQQNLRGWEEGDVVEQEHKRIYPNCPFVLGRCNQMNVPYNSPETMQHSYGVKVRQEEGHAANGQSAEPMQDMAMRLKTLQHKQWPSTVPVDPRLIAEAGLFYIGVKDKTKCFKCHKIIQCWEKGDDPWREHAKLSPDCPYVLEKKGKEFVKAAALPVATGNGFSSAPQPASLGAALLPQSQELEASGIINQMSSLQIDEDMRSTAVQAFREYFEEVPVAHIRQLLERIRLEKGPTYKLSSKDLEPLTRN</sequence>
<accession>A0AAV4HT44</accession>